<dbReference type="AlphaFoldDB" id="A0AA36BHJ8"/>
<evidence type="ECO:0000313" key="2">
    <source>
        <dbReference type="Proteomes" id="UP001162480"/>
    </source>
</evidence>
<dbReference type="EMBL" id="OX597828">
    <property type="protein sequence ID" value="CAI9734189.1"/>
    <property type="molecule type" value="Genomic_DNA"/>
</dbReference>
<gene>
    <name evidence="1" type="ORF">OCTVUL_1B010332</name>
</gene>
<name>A0AA36BHJ8_OCTVU</name>
<proteinExistence type="predicted"/>
<protein>
    <submittedName>
        <fullName evidence="1">Uncharacterized protein</fullName>
    </submittedName>
</protein>
<sequence>MNMASLLVTGQQEMADECNANSEEEYSSTIMLSGNQSSAAYGVRVYRLLLDGSRSEHMLQVRQLSVF</sequence>
<keyword evidence="2" id="KW-1185">Reference proteome</keyword>
<dbReference type="Proteomes" id="UP001162480">
    <property type="component" value="Chromosome 15"/>
</dbReference>
<organism evidence="1 2">
    <name type="scientific">Octopus vulgaris</name>
    <name type="common">Common octopus</name>
    <dbReference type="NCBI Taxonomy" id="6645"/>
    <lineage>
        <taxon>Eukaryota</taxon>
        <taxon>Metazoa</taxon>
        <taxon>Spiralia</taxon>
        <taxon>Lophotrochozoa</taxon>
        <taxon>Mollusca</taxon>
        <taxon>Cephalopoda</taxon>
        <taxon>Coleoidea</taxon>
        <taxon>Octopodiformes</taxon>
        <taxon>Octopoda</taxon>
        <taxon>Incirrata</taxon>
        <taxon>Octopodidae</taxon>
        <taxon>Octopus</taxon>
    </lineage>
</organism>
<reference evidence="1" key="1">
    <citation type="submission" date="2023-08" db="EMBL/GenBank/DDBJ databases">
        <authorList>
            <person name="Alioto T."/>
            <person name="Alioto T."/>
            <person name="Gomez Garrido J."/>
        </authorList>
    </citation>
    <scope>NUCLEOTIDE SEQUENCE</scope>
</reference>
<accession>A0AA36BHJ8</accession>
<evidence type="ECO:0000313" key="1">
    <source>
        <dbReference type="EMBL" id="CAI9734189.1"/>
    </source>
</evidence>